<dbReference type="Pfam" id="PF01638">
    <property type="entry name" value="HxlR"/>
    <property type="match status" value="1"/>
</dbReference>
<protein>
    <submittedName>
        <fullName evidence="5">Helix-turn-helix domain-containing protein</fullName>
    </submittedName>
</protein>
<accession>A0AAF0BW32</accession>
<dbReference type="GO" id="GO:0003677">
    <property type="term" value="F:DNA binding"/>
    <property type="evidence" value="ECO:0007669"/>
    <property type="project" value="UniProtKB-KW"/>
</dbReference>
<gene>
    <name evidence="5" type="ORF">PO878_02540</name>
</gene>
<feature type="domain" description="HTH hxlR-type" evidence="4">
    <location>
        <begin position="16"/>
        <end position="112"/>
    </location>
</feature>
<dbReference type="Proteomes" id="UP001216390">
    <property type="component" value="Chromosome"/>
</dbReference>
<keyword evidence="2" id="KW-0238">DNA-binding</keyword>
<dbReference type="PROSITE" id="PS51118">
    <property type="entry name" value="HTH_HXLR"/>
    <property type="match status" value="1"/>
</dbReference>
<keyword evidence="6" id="KW-1185">Reference proteome</keyword>
<evidence type="ECO:0000256" key="2">
    <source>
        <dbReference type="ARBA" id="ARBA00023125"/>
    </source>
</evidence>
<evidence type="ECO:0000259" key="4">
    <source>
        <dbReference type="PROSITE" id="PS51118"/>
    </source>
</evidence>
<dbReference type="EMBL" id="CP116942">
    <property type="protein sequence ID" value="WCO67598.1"/>
    <property type="molecule type" value="Genomic_DNA"/>
</dbReference>
<keyword evidence="1" id="KW-0805">Transcription regulation</keyword>
<reference evidence="5" key="1">
    <citation type="submission" date="2023-01" db="EMBL/GenBank/DDBJ databases">
        <title>The diversity of Class Acidimicrobiia in South China Sea sediment environments and the proposal of Iamia marina sp. nov., a novel species of the genus Iamia.</title>
        <authorList>
            <person name="He Y."/>
            <person name="Tian X."/>
        </authorList>
    </citation>
    <scope>NUCLEOTIDE SEQUENCE</scope>
    <source>
        <strain evidence="5">DSM 19957</strain>
    </source>
</reference>
<keyword evidence="3" id="KW-0804">Transcription</keyword>
<proteinExistence type="predicted"/>
<evidence type="ECO:0000313" key="5">
    <source>
        <dbReference type="EMBL" id="WCO67598.1"/>
    </source>
</evidence>
<dbReference type="KEGG" id="ima:PO878_02540"/>
<evidence type="ECO:0000313" key="6">
    <source>
        <dbReference type="Proteomes" id="UP001216390"/>
    </source>
</evidence>
<organism evidence="5 6">
    <name type="scientific">Iamia majanohamensis</name>
    <dbReference type="NCBI Taxonomy" id="467976"/>
    <lineage>
        <taxon>Bacteria</taxon>
        <taxon>Bacillati</taxon>
        <taxon>Actinomycetota</taxon>
        <taxon>Acidimicrobiia</taxon>
        <taxon>Acidimicrobiales</taxon>
        <taxon>Iamiaceae</taxon>
        <taxon>Iamia</taxon>
    </lineage>
</organism>
<dbReference type="InterPro" id="IPR036390">
    <property type="entry name" value="WH_DNA-bd_sf"/>
</dbReference>
<dbReference type="SUPFAM" id="SSF46785">
    <property type="entry name" value="Winged helix' DNA-binding domain"/>
    <property type="match status" value="1"/>
</dbReference>
<dbReference type="PANTHER" id="PTHR33204:SF37">
    <property type="entry name" value="HTH-TYPE TRANSCRIPTIONAL REGULATOR YODB"/>
    <property type="match status" value="1"/>
</dbReference>
<dbReference type="InterPro" id="IPR036388">
    <property type="entry name" value="WH-like_DNA-bd_sf"/>
</dbReference>
<evidence type="ECO:0000256" key="3">
    <source>
        <dbReference type="ARBA" id="ARBA00023163"/>
    </source>
</evidence>
<dbReference type="RefSeq" id="WP_272737119.1">
    <property type="nucleotide sequence ID" value="NZ_CP116942.1"/>
</dbReference>
<dbReference type="PANTHER" id="PTHR33204">
    <property type="entry name" value="TRANSCRIPTIONAL REGULATOR, MARR FAMILY"/>
    <property type="match status" value="1"/>
</dbReference>
<dbReference type="CDD" id="cd00090">
    <property type="entry name" value="HTH_ARSR"/>
    <property type="match status" value="1"/>
</dbReference>
<sequence>MAEVTRDEVTHDEATCTALTGVFALLGKRWSGVIIGTLLAGPARFSELARRVPGVSERMLSERLTELGGAGLVAREVDPGPPVSVTYRLTPRGEALGPALGALEEWAAEHLG</sequence>
<dbReference type="InterPro" id="IPR002577">
    <property type="entry name" value="HTH_HxlR"/>
</dbReference>
<evidence type="ECO:0000256" key="1">
    <source>
        <dbReference type="ARBA" id="ARBA00023015"/>
    </source>
</evidence>
<dbReference type="InterPro" id="IPR011991">
    <property type="entry name" value="ArsR-like_HTH"/>
</dbReference>
<dbReference type="Gene3D" id="1.10.10.10">
    <property type="entry name" value="Winged helix-like DNA-binding domain superfamily/Winged helix DNA-binding domain"/>
    <property type="match status" value="1"/>
</dbReference>
<name>A0AAF0BW32_9ACTN</name>
<dbReference type="AlphaFoldDB" id="A0AAF0BW32"/>